<dbReference type="InterPro" id="IPR028896">
    <property type="entry name" value="GcvT/YgfZ/DmdA"/>
</dbReference>
<dbReference type="InterPro" id="IPR027266">
    <property type="entry name" value="TrmE/GcvT-like"/>
</dbReference>
<evidence type="ECO:0000256" key="2">
    <source>
        <dbReference type="ARBA" id="ARBA00023002"/>
    </source>
</evidence>
<dbReference type="Proteomes" id="UP000203589">
    <property type="component" value="Chromosome"/>
</dbReference>
<proteinExistence type="inferred from homology"/>
<comment type="similarity">
    <text evidence="1">Belongs to the GcvT family.</text>
</comment>
<dbReference type="Pfam" id="PF01266">
    <property type="entry name" value="DAO"/>
    <property type="match status" value="1"/>
</dbReference>
<keyword evidence="8" id="KW-1185">Reference proteome</keyword>
<dbReference type="SUPFAM" id="SSF51905">
    <property type="entry name" value="FAD/NAD(P)-binding domain"/>
    <property type="match status" value="1"/>
</dbReference>
<dbReference type="Gene3D" id="3.30.1360.120">
    <property type="entry name" value="Probable tRNA modification gtpase trme, domain 1"/>
    <property type="match status" value="1"/>
</dbReference>
<dbReference type="InterPro" id="IPR032503">
    <property type="entry name" value="FAO_M"/>
</dbReference>
<dbReference type="EC" id="2.1.2.10" evidence="7"/>
<dbReference type="AlphaFoldDB" id="A0A222E947"/>
<feature type="domain" description="FAD dependent oxidoreductase" evidence="3">
    <location>
        <begin position="6"/>
        <end position="364"/>
    </location>
</feature>
<dbReference type="SUPFAM" id="SSF54373">
    <property type="entry name" value="FAD-linked reductases, C-terminal domain"/>
    <property type="match status" value="1"/>
</dbReference>
<keyword evidence="7" id="KW-0489">Methyltransferase</keyword>
<dbReference type="RefSeq" id="WP_094036443.1">
    <property type="nucleotide sequence ID" value="NZ_CP022540.1"/>
</dbReference>
<reference evidence="7 8" key="1">
    <citation type="submission" date="2017-07" db="EMBL/GenBank/DDBJ databases">
        <title>Genome Sequence of Antarctobacter heliothermus Strain SMS3 Isolated from a culture of the Diatom Skeletonema marinoi.</title>
        <authorList>
            <person name="Topel M."/>
            <person name="Pinder M.I.M."/>
            <person name="Johansson O.N."/>
            <person name="Kourtchenko O."/>
            <person name="Godhe A."/>
            <person name="Clarke A.K."/>
        </authorList>
    </citation>
    <scope>NUCLEOTIDE SEQUENCE [LARGE SCALE GENOMIC DNA]</scope>
    <source>
        <strain evidence="7 8">SMS3</strain>
    </source>
</reference>
<dbReference type="Gene3D" id="3.30.9.10">
    <property type="entry name" value="D-Amino Acid Oxidase, subunit A, domain 2"/>
    <property type="match status" value="1"/>
</dbReference>
<dbReference type="SUPFAM" id="SSF103025">
    <property type="entry name" value="Folate-binding domain"/>
    <property type="match status" value="1"/>
</dbReference>
<sequence length="805" mass="88543">MNTHYRVVVIGGGVVGASVLYHLAKLGWRDVCLLERAVLTAGSSWHAAGGIHALNADPNMAALQAYTIDLLPEIEKESGQNIGLHMTGGLTLAGTPDRWEWLQSAYRVFQSIGIEDCELLTPEEAQKRCPIMSTDGILGAMWADREGYLDTTGTVHAYAGAAKKRGATVHEHTKVQALEQTADGWKVVTDKGTITCEHVVNAAGLWAKQVGRMAGIELPVSPLKHHYFITDTVPEIAKLDFEVPMTVDLEGFTYTRQDQNGLLVGIYEVDHEHWAMDGAPWDYGMELFQEQTDRIEKELICAYERYPALENVGIKTWVNGAFTFSPDGNPLVGPVRGKRGYWSACAVMAGFLQGGGVGKTLAEWMIHGEPEADAWSMDVARYGDFAQNKRYIQETTGQFYSRRFVMTYPNEQLPAGRPLKTAPAYTAMSDAGCKWGVSWDLEVPLYFAPKGFEETPTLKRSNAFDIVGAECRHVRDKVGLIDITGFSRFEVTGPNAEHWLNRIMASKLPAPGRARLAPMLAPDGRLKGDLTVFNWGDRTWWIMGSYYLRAWHMRWFEDHMDAGVSVRDLGDEVCGFALTGPRSLKVLEQVCAGAADLPFMGCAALDVGLFRARVARMSVAGELGYEINVRYGDHIKLRELLLEVGADQDIREYGFNAMLSLRLEKSFGIWSAEFTQGYTPGETGMDRWIDWDKPDFIGKEAALAERDTGAKRRIVTLEVDSIDADASGYEPVWMDGEKVGFVTSGGYGHTMGKSYALAMVSADSAAEGTNLSVHVVGVECPARVIAPSPYDPAGKAMRPKAGASS</sequence>
<evidence type="ECO:0000259" key="5">
    <source>
        <dbReference type="Pfam" id="PF08669"/>
    </source>
</evidence>
<dbReference type="OrthoDB" id="7156675at2"/>
<dbReference type="Gene3D" id="3.30.70.1400">
    <property type="entry name" value="Aminomethyltransferase beta-barrel domains"/>
    <property type="match status" value="1"/>
</dbReference>
<evidence type="ECO:0000256" key="1">
    <source>
        <dbReference type="ARBA" id="ARBA00008609"/>
    </source>
</evidence>
<protein>
    <submittedName>
        <fullName evidence="7">Glycine cleavage system aminomethyltransferase T</fullName>
        <ecNumber evidence="7">2.1.2.10</ecNumber>
    </submittedName>
</protein>
<dbReference type="InterPro" id="IPR006076">
    <property type="entry name" value="FAD-dep_OxRdtase"/>
</dbReference>
<dbReference type="InterPro" id="IPR006222">
    <property type="entry name" value="GCVT_N"/>
</dbReference>
<dbReference type="PANTHER" id="PTHR43757:SF2">
    <property type="entry name" value="AMINOMETHYLTRANSFERASE, MITOCHONDRIAL"/>
    <property type="match status" value="1"/>
</dbReference>
<accession>A0A222E947</accession>
<dbReference type="InterPro" id="IPR013977">
    <property type="entry name" value="GcvT_C"/>
</dbReference>
<dbReference type="Gene3D" id="3.50.50.60">
    <property type="entry name" value="FAD/NAD(P)-binding domain"/>
    <property type="match status" value="1"/>
</dbReference>
<dbReference type="EMBL" id="CP022540">
    <property type="protein sequence ID" value="ASP22725.1"/>
    <property type="molecule type" value="Genomic_DNA"/>
</dbReference>
<dbReference type="GO" id="GO:0016491">
    <property type="term" value="F:oxidoreductase activity"/>
    <property type="evidence" value="ECO:0007669"/>
    <property type="project" value="UniProtKB-KW"/>
</dbReference>
<dbReference type="GO" id="GO:0008168">
    <property type="term" value="F:methyltransferase activity"/>
    <property type="evidence" value="ECO:0007669"/>
    <property type="project" value="UniProtKB-KW"/>
</dbReference>
<evidence type="ECO:0000259" key="6">
    <source>
        <dbReference type="Pfam" id="PF16350"/>
    </source>
</evidence>
<dbReference type="SUPFAM" id="SSF101790">
    <property type="entry name" value="Aminomethyltransferase beta-barrel domain"/>
    <property type="match status" value="1"/>
</dbReference>
<dbReference type="GO" id="GO:0032259">
    <property type="term" value="P:methylation"/>
    <property type="evidence" value="ECO:0007669"/>
    <property type="project" value="UniProtKB-KW"/>
</dbReference>
<name>A0A222E947_9RHOB</name>
<keyword evidence="7" id="KW-0808">Transferase</keyword>
<evidence type="ECO:0000313" key="7">
    <source>
        <dbReference type="EMBL" id="ASP22725.1"/>
    </source>
</evidence>
<gene>
    <name evidence="7" type="primary">gcvT</name>
    <name evidence="7" type="ORF">ANTHELSMS3_04119</name>
</gene>
<feature type="domain" description="FAD dependent oxidoreductase central" evidence="6">
    <location>
        <begin position="367"/>
        <end position="421"/>
    </location>
</feature>
<dbReference type="PANTHER" id="PTHR43757">
    <property type="entry name" value="AMINOMETHYLTRANSFERASE"/>
    <property type="match status" value="1"/>
</dbReference>
<evidence type="ECO:0000313" key="8">
    <source>
        <dbReference type="Proteomes" id="UP000203589"/>
    </source>
</evidence>
<feature type="domain" description="GCVT N-terminal" evidence="4">
    <location>
        <begin position="425"/>
        <end position="693"/>
    </location>
</feature>
<dbReference type="Pfam" id="PF08669">
    <property type="entry name" value="GCV_T_C"/>
    <property type="match status" value="1"/>
</dbReference>
<dbReference type="Pfam" id="PF01571">
    <property type="entry name" value="GCV_T"/>
    <property type="match status" value="1"/>
</dbReference>
<dbReference type="InterPro" id="IPR036188">
    <property type="entry name" value="FAD/NAD-bd_sf"/>
</dbReference>
<organism evidence="7 8">
    <name type="scientific">Antarctobacter heliothermus</name>
    <dbReference type="NCBI Taxonomy" id="74033"/>
    <lineage>
        <taxon>Bacteria</taxon>
        <taxon>Pseudomonadati</taxon>
        <taxon>Pseudomonadota</taxon>
        <taxon>Alphaproteobacteria</taxon>
        <taxon>Rhodobacterales</taxon>
        <taxon>Roseobacteraceae</taxon>
        <taxon>Antarctobacter</taxon>
    </lineage>
</organism>
<evidence type="ECO:0000259" key="3">
    <source>
        <dbReference type="Pfam" id="PF01266"/>
    </source>
</evidence>
<dbReference type="Gene3D" id="2.40.30.110">
    <property type="entry name" value="Aminomethyltransferase beta-barrel domains"/>
    <property type="match status" value="1"/>
</dbReference>
<dbReference type="Pfam" id="PF16350">
    <property type="entry name" value="FAO_M"/>
    <property type="match status" value="1"/>
</dbReference>
<dbReference type="InterPro" id="IPR029043">
    <property type="entry name" value="GcvT/YgfZ_C"/>
</dbReference>
<evidence type="ECO:0000259" key="4">
    <source>
        <dbReference type="Pfam" id="PF01571"/>
    </source>
</evidence>
<dbReference type="GO" id="GO:0004047">
    <property type="term" value="F:aminomethyltransferase activity"/>
    <property type="evidence" value="ECO:0007669"/>
    <property type="project" value="UniProtKB-EC"/>
</dbReference>
<feature type="domain" description="Aminomethyltransferase C-terminal" evidence="5">
    <location>
        <begin position="712"/>
        <end position="791"/>
    </location>
</feature>
<dbReference type="KEGG" id="aht:ANTHELSMS3_04119"/>
<keyword evidence="2" id="KW-0560">Oxidoreductase</keyword>